<organism evidence="2 3">
    <name type="scientific">Candidatus Accumulibacter vicinus</name>
    <dbReference type="NCBI Taxonomy" id="2954382"/>
    <lineage>
        <taxon>Bacteria</taxon>
        <taxon>Pseudomonadati</taxon>
        <taxon>Pseudomonadota</taxon>
        <taxon>Betaproteobacteria</taxon>
        <taxon>Candidatus Accumulibacter</taxon>
    </lineage>
</organism>
<reference evidence="2 3" key="1">
    <citation type="submission" date="2014-07" db="EMBL/GenBank/DDBJ databases">
        <title>Expanding our view of genomic diversity in Candidatus Accumulibacter clades.</title>
        <authorList>
            <person name="Skennerton C.T."/>
            <person name="Barr J.J."/>
            <person name="Slater F.R."/>
            <person name="Bond P.L."/>
            <person name="Tyson G.W."/>
        </authorList>
    </citation>
    <scope>NUCLEOTIDE SEQUENCE [LARGE SCALE GENOMIC DNA]</scope>
    <source>
        <strain evidence="3">SK-01</strain>
    </source>
</reference>
<feature type="compositionally biased region" description="Polar residues" evidence="1">
    <location>
        <begin position="214"/>
        <end position="223"/>
    </location>
</feature>
<gene>
    <name evidence="2" type="ORF">CAPSK01_003616</name>
</gene>
<dbReference type="AlphaFoldDB" id="A0A084XX09"/>
<proteinExistence type="predicted"/>
<dbReference type="EMBL" id="JDSS02000036">
    <property type="protein sequence ID" value="KFB67003.1"/>
    <property type="molecule type" value="Genomic_DNA"/>
</dbReference>
<evidence type="ECO:0000313" key="2">
    <source>
        <dbReference type="EMBL" id="KFB67003.1"/>
    </source>
</evidence>
<dbReference type="Proteomes" id="UP000019812">
    <property type="component" value="Unassembled WGS sequence"/>
</dbReference>
<feature type="region of interest" description="Disordered" evidence="1">
    <location>
        <begin position="214"/>
        <end position="242"/>
    </location>
</feature>
<sequence length="242" mass="26748">MHLSFAGRHGSVGHIAAIEVWIKRRPGVWGEAPVVASGSPGFLRIICLKVAHDLDDRFRDTIQIHSVYRDGRTGGRRLLARFLEMIEKNGELFIPPHPAREVLKHAQGGCRIRCAQPPLDEIVELCRRCPASFKDQGPEVFLIDQSLRDAGTFVVELGAAMCRFAQQDDVRIADRSEQSIVVADTVGDGPSVVANPGNHCRCGWLHTLARQESLASEQQQNPDGQPPQAGHPRRADIHPRTN</sequence>
<protein>
    <submittedName>
        <fullName evidence="2">Uncharacterized protein</fullName>
    </submittedName>
</protein>
<accession>A0A084XX09</accession>
<evidence type="ECO:0000256" key="1">
    <source>
        <dbReference type="SAM" id="MobiDB-lite"/>
    </source>
</evidence>
<comment type="caution">
    <text evidence="2">The sequence shown here is derived from an EMBL/GenBank/DDBJ whole genome shotgun (WGS) entry which is preliminary data.</text>
</comment>
<feature type="compositionally biased region" description="Basic and acidic residues" evidence="1">
    <location>
        <begin position="233"/>
        <end position="242"/>
    </location>
</feature>
<evidence type="ECO:0000313" key="3">
    <source>
        <dbReference type="Proteomes" id="UP000019812"/>
    </source>
</evidence>
<name>A0A084XX09_9PROT</name>